<reference evidence="4" key="1">
    <citation type="journal article" date="2011" name="PLoS Biol.">
        <title>Gene gain and loss during evolution of obligate parasitism in the white rust pathogen of Arabidopsis thaliana.</title>
        <authorList>
            <person name="Kemen E."/>
            <person name="Gardiner A."/>
            <person name="Schultz-Larsen T."/>
            <person name="Kemen A.C."/>
            <person name="Balmuth A.L."/>
            <person name="Robert-Seilaniantz A."/>
            <person name="Bailey K."/>
            <person name="Holub E."/>
            <person name="Studholme D.J."/>
            <person name="Maclean D."/>
            <person name="Jones J.D."/>
        </authorList>
    </citation>
    <scope>NUCLEOTIDE SEQUENCE</scope>
</reference>
<sequence length="253" mass="28849">MPQKPGPEWVQWQLIDSLFPTGGFAHSYGLEAAIQQRIVRNKDPKSLYEFAITTLYQCGNFSLPIFYAVTQCMVQHKETHQKLVISRLVQLHIRVDAMHVNHVAKRASYSQGAALFRIASNARGIIDDVNLLVQFRAALKDRNERCEWLDLESCGLHHVVVMAVLTVLLDIDAETGQRMYLFVLLRDILSAATRLNIVGPMESTRMHLQMHSATEEIFQSHKNCMLEEAYTSAPILDLVQGKHDQLYTRIFNS</sequence>
<dbReference type="Gene3D" id="1.10.4190.10">
    <property type="entry name" value="Urease accessory protein UreF"/>
    <property type="match status" value="1"/>
</dbReference>
<dbReference type="GO" id="GO:0016151">
    <property type="term" value="F:nickel cation binding"/>
    <property type="evidence" value="ECO:0007669"/>
    <property type="project" value="InterPro"/>
</dbReference>
<proteinExistence type="inferred from homology"/>
<dbReference type="EMBL" id="FR824096">
    <property type="protein sequence ID" value="CCA18488.1"/>
    <property type="molecule type" value="Genomic_DNA"/>
</dbReference>
<name>F0WBG2_9STRA</name>
<keyword evidence="1" id="KW-0996">Nickel insertion</keyword>
<evidence type="ECO:0000256" key="3">
    <source>
        <dbReference type="ARBA" id="ARBA00046339"/>
    </source>
</evidence>
<dbReference type="PANTHER" id="PTHR33620">
    <property type="entry name" value="UREASE ACCESSORY PROTEIN F"/>
    <property type="match status" value="1"/>
</dbReference>
<accession>F0WBG2</accession>
<evidence type="ECO:0000256" key="2">
    <source>
        <dbReference type="ARBA" id="ARBA00023186"/>
    </source>
</evidence>
<dbReference type="PIRSF" id="PIRSF009467">
    <property type="entry name" value="Ureas_acces_UreF"/>
    <property type="match status" value="1"/>
</dbReference>
<dbReference type="Pfam" id="PF01730">
    <property type="entry name" value="UreF"/>
    <property type="match status" value="1"/>
</dbReference>
<evidence type="ECO:0000256" key="1">
    <source>
        <dbReference type="ARBA" id="ARBA00022988"/>
    </source>
</evidence>
<gene>
    <name evidence="4" type="primary">AlNc14C51G4009</name>
    <name evidence="4" type="ORF">ALNC14_046310</name>
</gene>
<dbReference type="AlphaFoldDB" id="F0WBG2"/>
<dbReference type="InterPro" id="IPR002639">
    <property type="entry name" value="UreF"/>
</dbReference>
<comment type="similarity">
    <text evidence="3">Belongs to the UreF family.</text>
</comment>
<evidence type="ECO:0000313" key="4">
    <source>
        <dbReference type="EMBL" id="CCA18488.1"/>
    </source>
</evidence>
<organism evidence="4">
    <name type="scientific">Albugo laibachii Nc14</name>
    <dbReference type="NCBI Taxonomy" id="890382"/>
    <lineage>
        <taxon>Eukaryota</taxon>
        <taxon>Sar</taxon>
        <taxon>Stramenopiles</taxon>
        <taxon>Oomycota</taxon>
        <taxon>Peronosporomycetes</taxon>
        <taxon>Albuginales</taxon>
        <taxon>Albuginaceae</taxon>
        <taxon>Albugo</taxon>
    </lineage>
</organism>
<dbReference type="PANTHER" id="PTHR33620:SF1">
    <property type="entry name" value="UREASE ACCESSORY PROTEIN F"/>
    <property type="match status" value="1"/>
</dbReference>
<keyword evidence="2" id="KW-0143">Chaperone</keyword>
<protein>
    <submittedName>
        <fullName evidence="4">Uncharacterized protein AlNc14C51G4009</fullName>
    </submittedName>
</protein>
<dbReference type="HOGENOM" id="CLU_049215_1_1_1"/>
<dbReference type="InterPro" id="IPR038277">
    <property type="entry name" value="UreF_sf"/>
</dbReference>
<reference evidence="4" key="2">
    <citation type="submission" date="2011-02" db="EMBL/GenBank/DDBJ databases">
        <authorList>
            <person name="MacLean D."/>
        </authorList>
    </citation>
    <scope>NUCLEOTIDE SEQUENCE</scope>
</reference>